<dbReference type="Pfam" id="PF13635">
    <property type="entry name" value="DUF4143"/>
    <property type="match status" value="1"/>
</dbReference>
<dbReference type="InterPro" id="IPR025420">
    <property type="entry name" value="DUF4143"/>
</dbReference>
<reference evidence="2 3" key="1">
    <citation type="submission" date="2024-03" db="EMBL/GenBank/DDBJ databases">
        <title>Human intestinal bacterial collection.</title>
        <authorList>
            <person name="Pauvert C."/>
            <person name="Hitch T.C.A."/>
            <person name="Clavel T."/>
        </authorList>
    </citation>
    <scope>NUCLEOTIDE SEQUENCE [LARGE SCALE GENOMIC DNA]</scope>
    <source>
        <strain evidence="2 3">CLA-JM-H38</strain>
    </source>
</reference>
<evidence type="ECO:0000313" key="3">
    <source>
        <dbReference type="Proteomes" id="UP001490816"/>
    </source>
</evidence>
<feature type="domain" description="DUF4143" evidence="1">
    <location>
        <begin position="3"/>
        <end position="121"/>
    </location>
</feature>
<accession>A0ABV1F7X0</accession>
<protein>
    <submittedName>
        <fullName evidence="2">DUF4143 domain-containing protein</fullName>
    </submittedName>
</protein>
<dbReference type="Proteomes" id="UP001490816">
    <property type="component" value="Unassembled WGS sequence"/>
</dbReference>
<evidence type="ECO:0000259" key="1">
    <source>
        <dbReference type="Pfam" id="PF13635"/>
    </source>
</evidence>
<organism evidence="2 3">
    <name type="scientific">Ruminococcoides intestinale</name>
    <dbReference type="NCBI Taxonomy" id="3133162"/>
    <lineage>
        <taxon>Bacteria</taxon>
        <taxon>Bacillati</taxon>
        <taxon>Bacillota</taxon>
        <taxon>Clostridia</taxon>
        <taxon>Eubacteriales</taxon>
        <taxon>Oscillospiraceae</taxon>
        <taxon>Ruminococcoides</taxon>
    </lineage>
</organism>
<proteinExistence type="predicted"/>
<dbReference type="PANTHER" id="PTHR43566">
    <property type="entry name" value="CONSERVED PROTEIN"/>
    <property type="match status" value="1"/>
</dbReference>
<sequence length="126" mass="14103">MTDTVRFRKFLVGCAALVSEQVNYSTLAESADIAPSTAKEWLKVLVGLHIVYLLAPYSNNELKRLSKTPKLYFCDTGLCAYLSMWLTADTLRNGAASGHYYENYVVMELVKNYACAKSKVNITLFS</sequence>
<comment type="caution">
    <text evidence="2">The sequence shown here is derived from an EMBL/GenBank/DDBJ whole genome shotgun (WGS) entry which is preliminary data.</text>
</comment>
<dbReference type="RefSeq" id="WP_290127253.1">
    <property type="nucleotide sequence ID" value="NZ_JBBMEZ010000007.1"/>
</dbReference>
<dbReference type="PANTHER" id="PTHR43566:SF2">
    <property type="entry name" value="DUF4143 DOMAIN-CONTAINING PROTEIN"/>
    <property type="match status" value="1"/>
</dbReference>
<keyword evidence="3" id="KW-1185">Reference proteome</keyword>
<dbReference type="EMBL" id="JBBMEZ010000007">
    <property type="protein sequence ID" value="MEQ2469473.1"/>
    <property type="molecule type" value="Genomic_DNA"/>
</dbReference>
<name>A0ABV1F7X0_9FIRM</name>
<gene>
    <name evidence="2" type="ORF">WMO39_03865</name>
</gene>
<evidence type="ECO:0000313" key="2">
    <source>
        <dbReference type="EMBL" id="MEQ2469473.1"/>
    </source>
</evidence>